<dbReference type="PROSITE" id="PS50010">
    <property type="entry name" value="DH_2"/>
    <property type="match status" value="1"/>
</dbReference>
<gene>
    <name evidence="3" type="primary">LOC106821276</name>
</gene>
<evidence type="ECO:0000313" key="2">
    <source>
        <dbReference type="Proteomes" id="UP000695022"/>
    </source>
</evidence>
<keyword evidence="2" id="KW-1185">Reference proteome</keyword>
<organism evidence="2 3">
    <name type="scientific">Priapulus caudatus</name>
    <name type="common">Priapulid worm</name>
    <dbReference type="NCBI Taxonomy" id="37621"/>
    <lineage>
        <taxon>Eukaryota</taxon>
        <taxon>Metazoa</taxon>
        <taxon>Ecdysozoa</taxon>
        <taxon>Scalidophora</taxon>
        <taxon>Priapulida</taxon>
        <taxon>Priapulimorpha</taxon>
        <taxon>Priapulimorphida</taxon>
        <taxon>Priapulidae</taxon>
        <taxon>Priapulus</taxon>
    </lineage>
</organism>
<dbReference type="PANTHER" id="PTHR12673">
    <property type="entry name" value="FACIOGENITAL DYSPLASIA PROTEIN"/>
    <property type="match status" value="1"/>
</dbReference>
<name>A0ABM1FAN2_PRICU</name>
<evidence type="ECO:0000259" key="1">
    <source>
        <dbReference type="PROSITE" id="PS50010"/>
    </source>
</evidence>
<dbReference type="SUPFAM" id="SSF50729">
    <property type="entry name" value="PH domain-like"/>
    <property type="match status" value="1"/>
</dbReference>
<reference evidence="3" key="1">
    <citation type="submission" date="2025-08" db="UniProtKB">
        <authorList>
            <consortium name="RefSeq"/>
        </authorList>
    </citation>
    <scope>IDENTIFICATION</scope>
</reference>
<dbReference type="InterPro" id="IPR000219">
    <property type="entry name" value="DH_dom"/>
</dbReference>
<dbReference type="PANTHER" id="PTHR12673:SF241">
    <property type="entry name" value="DH DOMAIN-CONTAINING PROTEIN"/>
    <property type="match status" value="1"/>
</dbReference>
<dbReference type="CDD" id="cd00160">
    <property type="entry name" value="RhoGEF"/>
    <property type="match status" value="1"/>
</dbReference>
<protein>
    <submittedName>
        <fullName evidence="3">FYVE, RhoGEF and PH domain-containing protein 1-like</fullName>
    </submittedName>
</protein>
<dbReference type="InterPro" id="IPR035899">
    <property type="entry name" value="DBL_dom_sf"/>
</dbReference>
<feature type="domain" description="DH" evidence="1">
    <location>
        <begin position="40"/>
        <end position="228"/>
    </location>
</feature>
<proteinExistence type="predicted"/>
<dbReference type="SUPFAM" id="SSF48065">
    <property type="entry name" value="DBL homology domain (DH-domain)"/>
    <property type="match status" value="1"/>
</dbReference>
<dbReference type="InterPro" id="IPR011993">
    <property type="entry name" value="PH-like_dom_sf"/>
</dbReference>
<dbReference type="Gene3D" id="2.30.29.30">
    <property type="entry name" value="Pleckstrin-homology domain (PH domain)/Phosphotyrosine-binding domain (PTB)"/>
    <property type="match status" value="1"/>
</dbReference>
<dbReference type="InterPro" id="IPR051092">
    <property type="entry name" value="FYVE_RhoGEF_PH"/>
</dbReference>
<dbReference type="Pfam" id="PF00621">
    <property type="entry name" value="RhoGEF"/>
    <property type="match status" value="1"/>
</dbReference>
<dbReference type="RefSeq" id="XP_014681503.1">
    <property type="nucleotide sequence ID" value="XM_014826017.1"/>
</dbReference>
<evidence type="ECO:0000313" key="3">
    <source>
        <dbReference type="RefSeq" id="XP_014681503.1"/>
    </source>
</evidence>
<sequence length="283" mass="33188">MARKIGVYWVFTNIYVDDLRAIGTPIILEGTADDEKKKYHLYRIALEILTTERTYVDKLNLIDQVLHARLDAANERHNMFPDDVTKRMFSNMKSVYQLHHDFVLPQLEQRMQEWEKVKRIGDIMLRFAPFLKMYTEYVNNYEMAQKLINIWLVKSNRFRAIVDELSKLPECDNMLILNHMLVPVQRVPRYELLLKEYLKRLPGDSADRADAEKALTCVSAAAHHINNAMRKIHKFKKLLEIRDLLGGAVDLVSPSREFIKEGRLVKISARSGDHQERYLFLDG</sequence>
<dbReference type="Gene3D" id="1.20.900.10">
    <property type="entry name" value="Dbl homology (DH) domain"/>
    <property type="match status" value="1"/>
</dbReference>
<accession>A0ABM1FAN2</accession>
<dbReference type="SMART" id="SM00325">
    <property type="entry name" value="RhoGEF"/>
    <property type="match status" value="1"/>
</dbReference>
<dbReference type="Proteomes" id="UP000695022">
    <property type="component" value="Unplaced"/>
</dbReference>
<dbReference type="GeneID" id="106821276"/>